<evidence type="ECO:0000313" key="2">
    <source>
        <dbReference type="Proteomes" id="UP000814140"/>
    </source>
</evidence>
<dbReference type="EMBL" id="MU277203">
    <property type="protein sequence ID" value="KAI0063280.1"/>
    <property type="molecule type" value="Genomic_DNA"/>
</dbReference>
<reference evidence="1" key="1">
    <citation type="submission" date="2021-03" db="EMBL/GenBank/DDBJ databases">
        <authorList>
            <consortium name="DOE Joint Genome Institute"/>
            <person name="Ahrendt S."/>
            <person name="Looney B.P."/>
            <person name="Miyauchi S."/>
            <person name="Morin E."/>
            <person name="Drula E."/>
            <person name="Courty P.E."/>
            <person name="Chicoki N."/>
            <person name="Fauchery L."/>
            <person name="Kohler A."/>
            <person name="Kuo A."/>
            <person name="Labutti K."/>
            <person name="Pangilinan J."/>
            <person name="Lipzen A."/>
            <person name="Riley R."/>
            <person name="Andreopoulos W."/>
            <person name="He G."/>
            <person name="Johnson J."/>
            <person name="Barry K.W."/>
            <person name="Grigoriev I.V."/>
            <person name="Nagy L."/>
            <person name="Hibbett D."/>
            <person name="Henrissat B."/>
            <person name="Matheny P.B."/>
            <person name="Labbe J."/>
            <person name="Martin F."/>
        </authorList>
    </citation>
    <scope>NUCLEOTIDE SEQUENCE</scope>
    <source>
        <strain evidence="1">HHB10654</strain>
    </source>
</reference>
<evidence type="ECO:0000313" key="1">
    <source>
        <dbReference type="EMBL" id="KAI0063280.1"/>
    </source>
</evidence>
<reference evidence="1" key="2">
    <citation type="journal article" date="2022" name="New Phytol.">
        <title>Evolutionary transition to the ectomycorrhizal habit in the genomes of a hyperdiverse lineage of mushroom-forming fungi.</title>
        <authorList>
            <person name="Looney B."/>
            <person name="Miyauchi S."/>
            <person name="Morin E."/>
            <person name="Drula E."/>
            <person name="Courty P.E."/>
            <person name="Kohler A."/>
            <person name="Kuo A."/>
            <person name="LaButti K."/>
            <person name="Pangilinan J."/>
            <person name="Lipzen A."/>
            <person name="Riley R."/>
            <person name="Andreopoulos W."/>
            <person name="He G."/>
            <person name="Johnson J."/>
            <person name="Nolan M."/>
            <person name="Tritt A."/>
            <person name="Barry K.W."/>
            <person name="Grigoriev I.V."/>
            <person name="Nagy L.G."/>
            <person name="Hibbett D."/>
            <person name="Henrissat B."/>
            <person name="Matheny P.B."/>
            <person name="Labbe J."/>
            <person name="Martin F.M."/>
        </authorList>
    </citation>
    <scope>NUCLEOTIDE SEQUENCE</scope>
    <source>
        <strain evidence="1">HHB10654</strain>
    </source>
</reference>
<organism evidence="1 2">
    <name type="scientific">Artomyces pyxidatus</name>
    <dbReference type="NCBI Taxonomy" id="48021"/>
    <lineage>
        <taxon>Eukaryota</taxon>
        <taxon>Fungi</taxon>
        <taxon>Dikarya</taxon>
        <taxon>Basidiomycota</taxon>
        <taxon>Agaricomycotina</taxon>
        <taxon>Agaricomycetes</taxon>
        <taxon>Russulales</taxon>
        <taxon>Auriscalpiaceae</taxon>
        <taxon>Artomyces</taxon>
    </lineage>
</organism>
<gene>
    <name evidence="1" type="ORF">BV25DRAFT_410532</name>
</gene>
<proteinExistence type="predicted"/>
<dbReference type="Proteomes" id="UP000814140">
    <property type="component" value="Unassembled WGS sequence"/>
</dbReference>
<comment type="caution">
    <text evidence="1">The sequence shown here is derived from an EMBL/GenBank/DDBJ whole genome shotgun (WGS) entry which is preliminary data.</text>
</comment>
<protein>
    <submittedName>
        <fullName evidence="1">Uncharacterized protein</fullName>
    </submittedName>
</protein>
<name>A0ACB8T4V4_9AGAM</name>
<keyword evidence="2" id="KW-1185">Reference proteome</keyword>
<sequence>MVRRELAPTLGFPRVGPRQHGHRYNLYSGDNYTHCYLTEGVTWKLSGRQCLSRYEQVQCGGFSLGSRHKHAQIIRYYSHAHLEPTQARCSSCPAAPCCSPVFAAGSAATRIDAVNATDAPGATTHPILTRWSGGSSALEPERDDEVKYHNARADNLIESGGMCQGCAAVKDRKRHVVVAQGYAQSPLSSKI</sequence>
<accession>A0ACB8T4V4</accession>